<dbReference type="EMBL" id="SDPP02000003">
    <property type="protein sequence ID" value="KAA1375945.1"/>
    <property type="molecule type" value="Genomic_DNA"/>
</dbReference>
<sequence>MTVLDHLGLLGADVHRELIGQASSGAPIVYLDALDKGLSGASVWQARWRTPRANVMSRLHVFKIGSAAKLQREYDAIVNYAYAIDADTPKAFLVRSKSGDGATALLRSEFVSDSPVSSLRDHLRGLESADAAVACMNSLFGDRMKVWHYDQSETVTESQPLHEALDWWVDRRDLVGSADRLGRAGAEALVGASGVSSVLSLSDRVEELSNEVVPIRLGVVHGDLHTQNVLLDEAGKTFLIDFGWTAERWRAVDFLMMECSLKFLVAPRSARMTDLLAMDDLISGHEFGEPADVGRIQKWADERLFGRLMSRVVGAVIETRRHAIASGAVGDGETYTKGLALLGAGLSSMPPKINASLVLASTAHQVARLG</sequence>
<dbReference type="Proteomes" id="UP001515100">
    <property type="component" value="Unassembled WGS sequence"/>
</dbReference>
<feature type="domain" description="Ternary complex associated" evidence="1">
    <location>
        <begin position="207"/>
        <end position="281"/>
    </location>
</feature>
<comment type="caution">
    <text evidence="2">The sequence shown here is derived from an EMBL/GenBank/DDBJ whole genome shotgun (WGS) entry which is preliminary data.</text>
</comment>
<dbReference type="SUPFAM" id="SSF56112">
    <property type="entry name" value="Protein kinase-like (PK-like)"/>
    <property type="match status" value="1"/>
</dbReference>
<organism evidence="2 3">
    <name type="scientific">Aeromicrobium fastidiosum</name>
    <dbReference type="NCBI Taxonomy" id="52699"/>
    <lineage>
        <taxon>Bacteria</taxon>
        <taxon>Bacillati</taxon>
        <taxon>Actinomycetota</taxon>
        <taxon>Actinomycetes</taxon>
        <taxon>Propionibacteriales</taxon>
        <taxon>Nocardioidaceae</taxon>
        <taxon>Aeromicrobium</taxon>
    </lineage>
</organism>
<evidence type="ECO:0000259" key="1">
    <source>
        <dbReference type="Pfam" id="PF19974"/>
    </source>
</evidence>
<dbReference type="RefSeq" id="WP_129183503.1">
    <property type="nucleotide sequence ID" value="NZ_JAGIOG010000001.1"/>
</dbReference>
<accession>A0A641AJF7</accession>
<keyword evidence="3" id="KW-1185">Reference proteome</keyword>
<dbReference type="InterPro" id="IPR045544">
    <property type="entry name" value="TCAD9"/>
</dbReference>
<name>A0A641AJF7_9ACTN</name>
<proteinExistence type="predicted"/>
<reference evidence="2" key="1">
    <citation type="submission" date="2019-09" db="EMBL/GenBank/DDBJ databases">
        <authorList>
            <person name="Li J."/>
        </authorList>
    </citation>
    <scope>NUCLEOTIDE SEQUENCE [LARGE SCALE GENOMIC DNA]</scope>
    <source>
        <strain evidence="2">NRBC 14897</strain>
    </source>
</reference>
<evidence type="ECO:0000313" key="2">
    <source>
        <dbReference type="EMBL" id="KAA1375945.1"/>
    </source>
</evidence>
<dbReference type="AlphaFoldDB" id="A0A641AJF7"/>
<dbReference type="OrthoDB" id="241498at2"/>
<dbReference type="InterPro" id="IPR011009">
    <property type="entry name" value="Kinase-like_dom_sf"/>
</dbReference>
<gene>
    <name evidence="2" type="ORF">ESP62_010790</name>
</gene>
<dbReference type="Pfam" id="PF19974">
    <property type="entry name" value="TCAD9"/>
    <property type="match status" value="1"/>
</dbReference>
<dbReference type="Gene3D" id="1.10.510.10">
    <property type="entry name" value="Transferase(Phosphotransferase) domain 1"/>
    <property type="match status" value="1"/>
</dbReference>
<protein>
    <submittedName>
        <fullName evidence="2">Phosphotransferase</fullName>
    </submittedName>
</protein>
<evidence type="ECO:0000313" key="3">
    <source>
        <dbReference type="Proteomes" id="UP001515100"/>
    </source>
</evidence>